<protein>
    <submittedName>
        <fullName evidence="2">Uncharacterized protein LOC115626468</fullName>
    </submittedName>
</protein>
<organism evidence="1 2">
    <name type="scientific">Drosophila lebanonensis</name>
    <name type="common">Fruit fly</name>
    <name type="synonym">Scaptodrosophila lebanonensis</name>
    <dbReference type="NCBI Taxonomy" id="7225"/>
    <lineage>
        <taxon>Eukaryota</taxon>
        <taxon>Metazoa</taxon>
        <taxon>Ecdysozoa</taxon>
        <taxon>Arthropoda</taxon>
        <taxon>Hexapoda</taxon>
        <taxon>Insecta</taxon>
        <taxon>Pterygota</taxon>
        <taxon>Neoptera</taxon>
        <taxon>Endopterygota</taxon>
        <taxon>Diptera</taxon>
        <taxon>Brachycera</taxon>
        <taxon>Muscomorpha</taxon>
        <taxon>Ephydroidea</taxon>
        <taxon>Drosophilidae</taxon>
        <taxon>Scaptodrosophila</taxon>
    </lineage>
</organism>
<gene>
    <name evidence="2" type="primary">LOC115626468</name>
</gene>
<evidence type="ECO:0000313" key="2">
    <source>
        <dbReference type="RefSeq" id="XP_030377711.1"/>
    </source>
</evidence>
<reference evidence="2" key="1">
    <citation type="submission" date="2025-08" db="UniProtKB">
        <authorList>
            <consortium name="RefSeq"/>
        </authorList>
    </citation>
    <scope>IDENTIFICATION</scope>
    <source>
        <strain evidence="2">11010-0011.00</strain>
        <tissue evidence="2">Whole body</tissue>
    </source>
</reference>
<dbReference type="RefSeq" id="XP_030377711.1">
    <property type="nucleotide sequence ID" value="XM_030521851.1"/>
</dbReference>
<dbReference type="Proteomes" id="UP000504634">
    <property type="component" value="Unplaced"/>
</dbReference>
<proteinExistence type="predicted"/>
<keyword evidence="1" id="KW-1185">Reference proteome</keyword>
<dbReference type="Gene3D" id="3.80.10.10">
    <property type="entry name" value="Ribonuclease Inhibitor"/>
    <property type="match status" value="1"/>
</dbReference>
<dbReference type="GeneID" id="115626468"/>
<sequence>MLSRSIQRMIKLERLIIKLISALHDCCFCKQSLFKASSQLPILRILELTSGAACLEALRSFRHLEELTLHINNINAGHLMECCKSNTKLRVLKLCGSGAEGSLEGIAALCNNVEELEILLESNRDYSPFAKLLNLKRLTIYCAQSDLARRFLNGFSTEKLEEIELFRKIYGITDLKLSKKIVSMKALKYLDGYFNDTKCLELLTQLHDLEELFIDVWYDGGFSSSILKIVQVCRKLQILHVGGESFKGNEFVFKVLEVLKKVRDPTTQKPLLLELEHCTALTATEMQKIDHAYLDLYIINYEDYSDTDVLMIV</sequence>
<name>A0A6J2TMC2_DROLE</name>
<evidence type="ECO:0000313" key="1">
    <source>
        <dbReference type="Proteomes" id="UP000504634"/>
    </source>
</evidence>
<dbReference type="AlphaFoldDB" id="A0A6J2TMC2"/>
<dbReference type="InterPro" id="IPR032675">
    <property type="entry name" value="LRR_dom_sf"/>
</dbReference>
<dbReference type="SUPFAM" id="SSF52047">
    <property type="entry name" value="RNI-like"/>
    <property type="match status" value="1"/>
</dbReference>
<accession>A0A6J2TMC2</accession>
<dbReference type="OrthoDB" id="7831775at2759"/>